<dbReference type="PANTHER" id="PTHR23429:SF0">
    <property type="entry name" value="GLUCOSE-6-PHOSPHATE 1-DEHYDROGENASE"/>
    <property type="match status" value="1"/>
</dbReference>
<feature type="binding site" evidence="7">
    <location>
        <position position="51"/>
    </location>
    <ligand>
        <name>NADP(+)</name>
        <dbReference type="ChEBI" id="CHEBI:58349"/>
    </ligand>
</feature>
<keyword evidence="11" id="KW-1185">Reference proteome</keyword>
<dbReference type="Gene3D" id="3.40.50.720">
    <property type="entry name" value="NAD(P)-binding Rossmann-like Domain"/>
    <property type="match status" value="1"/>
</dbReference>
<dbReference type="InterPro" id="IPR036291">
    <property type="entry name" value="NAD(P)-bd_dom_sf"/>
</dbReference>
<feature type="binding site" evidence="7">
    <location>
        <position position="182"/>
    </location>
    <ligand>
        <name>substrate</name>
    </ligand>
</feature>
<dbReference type="NCBIfam" id="NF009492">
    <property type="entry name" value="PRK12853.1-3"/>
    <property type="match status" value="1"/>
</dbReference>
<dbReference type="FunFam" id="3.30.360.10:FF:000011">
    <property type="entry name" value="Glucose-6-phosphate 1-dehydrogenase"/>
    <property type="match status" value="1"/>
</dbReference>
<keyword evidence="6 7" id="KW-0119">Carbohydrate metabolism</keyword>
<dbReference type="EC" id="1.1.1.49" evidence="7"/>
<evidence type="ECO:0000256" key="5">
    <source>
        <dbReference type="ARBA" id="ARBA00023002"/>
    </source>
</evidence>
<dbReference type="InterPro" id="IPR001282">
    <property type="entry name" value="G6P_DH"/>
</dbReference>
<protein>
    <recommendedName>
        <fullName evidence="7">Glucose-6-phosphate 1-dehydrogenase</fullName>
        <shortName evidence="7">G6PD</shortName>
        <ecNumber evidence="7">1.1.1.49</ecNumber>
    </recommendedName>
</protein>
<dbReference type="SUPFAM" id="SSF51735">
    <property type="entry name" value="NAD(P)-binding Rossmann-fold domains"/>
    <property type="match status" value="1"/>
</dbReference>
<dbReference type="GO" id="GO:0006006">
    <property type="term" value="P:glucose metabolic process"/>
    <property type="evidence" value="ECO:0007669"/>
    <property type="project" value="UniProtKB-KW"/>
</dbReference>
<feature type="active site" description="Proton acceptor" evidence="7">
    <location>
        <position position="240"/>
    </location>
</feature>
<dbReference type="InterPro" id="IPR019796">
    <property type="entry name" value="G6P_DH_AS"/>
</dbReference>
<feature type="binding site" evidence="7">
    <location>
        <position position="178"/>
    </location>
    <ligand>
        <name>substrate</name>
    </ligand>
</feature>
<dbReference type="AlphaFoldDB" id="A0A1E7Q674"/>
<feature type="binding site" evidence="7">
    <location>
        <position position="148"/>
    </location>
    <ligand>
        <name>NADP(+)</name>
        <dbReference type="ChEBI" id="CHEBI:58349"/>
    </ligand>
</feature>
<dbReference type="Gene3D" id="3.30.360.10">
    <property type="entry name" value="Dihydrodipicolinate Reductase, domain 2"/>
    <property type="match status" value="1"/>
</dbReference>
<dbReference type="GO" id="GO:0005829">
    <property type="term" value="C:cytosol"/>
    <property type="evidence" value="ECO:0007669"/>
    <property type="project" value="TreeGrafter"/>
</dbReference>
<evidence type="ECO:0000259" key="8">
    <source>
        <dbReference type="Pfam" id="PF00479"/>
    </source>
</evidence>
<comment type="caution">
    <text evidence="10">The sequence shown here is derived from an EMBL/GenBank/DDBJ whole genome shotgun (WGS) entry which is preliminary data.</text>
</comment>
<dbReference type="Pfam" id="PF00479">
    <property type="entry name" value="G6PD_N"/>
    <property type="match status" value="1"/>
</dbReference>
<dbReference type="PRINTS" id="PR00079">
    <property type="entry name" value="G6PDHDRGNASE"/>
</dbReference>
<comment type="caution">
    <text evidence="7">Lacks conserved residue(s) required for the propagation of feature annotation.</text>
</comment>
<evidence type="ECO:0000256" key="2">
    <source>
        <dbReference type="ARBA" id="ARBA00009975"/>
    </source>
</evidence>
<feature type="domain" description="Glucose-6-phosphate dehydrogenase C-terminal" evidence="9">
    <location>
        <begin position="189"/>
        <end position="489"/>
    </location>
</feature>
<feature type="binding site" evidence="7">
    <location>
        <position position="235"/>
    </location>
    <ligand>
        <name>substrate</name>
    </ligand>
</feature>
<feature type="binding site" evidence="7">
    <location>
        <position position="340"/>
    </location>
    <ligand>
        <name>substrate</name>
    </ligand>
</feature>
<keyword evidence="3 7" id="KW-0313">Glucose metabolism</keyword>
<dbReference type="NCBIfam" id="TIGR00871">
    <property type="entry name" value="zwf"/>
    <property type="match status" value="1"/>
</dbReference>
<dbReference type="PIRSF" id="PIRSF000110">
    <property type="entry name" value="G6PD"/>
    <property type="match status" value="1"/>
</dbReference>
<accession>A0A1E7Q674</accession>
<comment type="pathway">
    <text evidence="1 7">Carbohydrate degradation; pentose phosphate pathway; D-ribulose 5-phosphate from D-glucose 6-phosphate (oxidative stage): step 1/3.</text>
</comment>
<dbReference type="EMBL" id="MKEK01000001">
    <property type="protein sequence ID" value="OEY69679.1"/>
    <property type="molecule type" value="Genomic_DNA"/>
</dbReference>
<proteinExistence type="inferred from homology"/>
<evidence type="ECO:0000256" key="1">
    <source>
        <dbReference type="ARBA" id="ARBA00004937"/>
    </source>
</evidence>
<evidence type="ECO:0000256" key="6">
    <source>
        <dbReference type="ARBA" id="ARBA00023277"/>
    </source>
</evidence>
<dbReference type="HAMAP" id="MF_00966">
    <property type="entry name" value="G6PD"/>
    <property type="match status" value="1"/>
</dbReference>
<dbReference type="InterPro" id="IPR022675">
    <property type="entry name" value="G6P_DH_C"/>
</dbReference>
<dbReference type="RefSeq" id="WP_070049249.1">
    <property type="nucleotide sequence ID" value="NZ_CBCSDO010000004.1"/>
</dbReference>
<evidence type="ECO:0000313" key="10">
    <source>
        <dbReference type="EMBL" id="OEY69679.1"/>
    </source>
</evidence>
<evidence type="ECO:0000313" key="11">
    <source>
        <dbReference type="Proteomes" id="UP000242258"/>
    </source>
</evidence>
<keyword evidence="4 7" id="KW-0521">NADP</keyword>
<evidence type="ECO:0000256" key="4">
    <source>
        <dbReference type="ARBA" id="ARBA00022857"/>
    </source>
</evidence>
<comment type="similarity">
    <text evidence="2 7">Belongs to the glucose-6-phosphate dehydrogenase family.</text>
</comment>
<evidence type="ECO:0000259" key="9">
    <source>
        <dbReference type="Pfam" id="PF02781"/>
    </source>
</evidence>
<dbReference type="Pfam" id="PF02781">
    <property type="entry name" value="G6PD_C"/>
    <property type="match status" value="1"/>
</dbReference>
<dbReference type="GO" id="GO:0050661">
    <property type="term" value="F:NADP binding"/>
    <property type="evidence" value="ECO:0007669"/>
    <property type="project" value="UniProtKB-UniRule"/>
</dbReference>
<sequence length="490" mass="55424">MAAVTAQNSASDLILFGTKGDLARRKLLPALYQLEKANLLCQQTRVIGVARDDITLESYQELVLENLNRFLKQPLEQDVWLRLQAKLLYVNIDLTNIEDFNQLATLVDKTKRVPVCYFATPPSLFGDISKGLAAAGLATLPTRVVLEKPIGHDLASSNIINDQVAEFFTEAQIYRIDHYLGKETVLNLLALRFANAIFAGNWDHNSIDHVQITVAEEVGVEGRWSYYDDAGQMRDMVQNHLLQVLTLIAMEPPARLDADSIRDEKLKVLKALRTIDISNIQEKTVRGQYAGGFVTGKSVPGYLQEEGAKSNSRTETFVALKVDIDNWRWAGVPFYLRTGKRMASKLSEVVICFKPQPHNIFHATYRNLPSNKLIIRLQPDEGVEIQVLNKIPGLGESMRLQETKLDLSFDETFKSQRIADAYERLLLEAMLGNQYLFVRRDEVEHAWKWVDGIINAWHVSNEPPKSYPAGSWGPVAAISMMARDNRNWEE</sequence>
<dbReference type="InterPro" id="IPR022674">
    <property type="entry name" value="G6P_DH_NAD-bd"/>
</dbReference>
<dbReference type="PANTHER" id="PTHR23429">
    <property type="entry name" value="GLUCOSE-6-PHOSPHATE 1-DEHYDROGENASE G6PD"/>
    <property type="match status" value="1"/>
</dbReference>
<gene>
    <name evidence="7" type="primary">zwf</name>
    <name evidence="10" type="ORF">BI198_09000</name>
</gene>
<dbReference type="SUPFAM" id="SSF55347">
    <property type="entry name" value="Glyceraldehyde-3-phosphate dehydrogenase-like, C-terminal domain"/>
    <property type="match status" value="1"/>
</dbReference>
<comment type="catalytic activity">
    <reaction evidence="7">
        <text>D-glucose 6-phosphate + NADP(+) = 6-phospho-D-glucono-1,5-lactone + NADPH + H(+)</text>
        <dbReference type="Rhea" id="RHEA:15841"/>
        <dbReference type="ChEBI" id="CHEBI:15378"/>
        <dbReference type="ChEBI" id="CHEBI:57783"/>
        <dbReference type="ChEBI" id="CHEBI:57955"/>
        <dbReference type="ChEBI" id="CHEBI:58349"/>
        <dbReference type="ChEBI" id="CHEBI:61548"/>
        <dbReference type="EC" id="1.1.1.49"/>
    </reaction>
</comment>
<feature type="binding site" evidence="7">
    <location>
        <begin position="93"/>
        <end position="94"/>
    </location>
    <ligand>
        <name>NADP(+)</name>
        <dbReference type="ChEBI" id="CHEBI:58349"/>
    </ligand>
</feature>
<evidence type="ECO:0000256" key="7">
    <source>
        <dbReference type="HAMAP-Rule" id="MF_00966"/>
    </source>
</evidence>
<dbReference type="STRING" id="1628148.BI198_09000"/>
<evidence type="ECO:0000256" key="3">
    <source>
        <dbReference type="ARBA" id="ARBA00022526"/>
    </source>
</evidence>
<feature type="binding site" evidence="7">
    <location>
        <position position="216"/>
    </location>
    <ligand>
        <name>substrate</name>
    </ligand>
</feature>
<dbReference type="GO" id="GO:0009051">
    <property type="term" value="P:pentose-phosphate shunt, oxidative branch"/>
    <property type="evidence" value="ECO:0007669"/>
    <property type="project" value="TreeGrafter"/>
</dbReference>
<keyword evidence="5 7" id="KW-0560">Oxidoreductase</keyword>
<reference evidence="11" key="1">
    <citation type="submission" date="2016-09" db="EMBL/GenBank/DDBJ databases">
        <authorList>
            <person name="Wan X."/>
            <person name="Hou S."/>
        </authorList>
    </citation>
    <scope>NUCLEOTIDE SEQUENCE [LARGE SCALE GENOMIC DNA]</scope>
    <source>
        <strain evidence="11">KH87</strain>
    </source>
</reference>
<comment type="function">
    <text evidence="7">Catalyzes the oxidation of glucose 6-phosphate to 6-phosphogluconolactone.</text>
</comment>
<dbReference type="OrthoDB" id="9802739at2"/>
<dbReference type="PROSITE" id="PS00069">
    <property type="entry name" value="G6P_DEHYDROGENASE"/>
    <property type="match status" value="1"/>
</dbReference>
<feature type="domain" description="Glucose-6-phosphate dehydrogenase NAD-binding" evidence="8">
    <location>
        <begin position="14"/>
        <end position="187"/>
    </location>
</feature>
<feature type="binding site" evidence="7">
    <location>
        <position position="345"/>
    </location>
    <ligand>
        <name>substrate</name>
    </ligand>
</feature>
<dbReference type="Proteomes" id="UP000242258">
    <property type="component" value="Unassembled WGS sequence"/>
</dbReference>
<dbReference type="GO" id="GO:0004345">
    <property type="term" value="F:glucose-6-phosphate dehydrogenase activity"/>
    <property type="evidence" value="ECO:0007669"/>
    <property type="project" value="UniProtKB-UniRule"/>
</dbReference>
<dbReference type="UniPathway" id="UPA00115">
    <property type="reaction ID" value="UER00408"/>
</dbReference>
<name>A0A1E7Q674_9GAMM</name>
<organism evidence="10 11">
    <name type="scientific">Rheinheimera salexigens</name>
    <dbReference type="NCBI Taxonomy" id="1628148"/>
    <lineage>
        <taxon>Bacteria</taxon>
        <taxon>Pseudomonadati</taxon>
        <taxon>Pseudomonadota</taxon>
        <taxon>Gammaproteobacteria</taxon>
        <taxon>Chromatiales</taxon>
        <taxon>Chromatiaceae</taxon>
        <taxon>Rheinheimera</taxon>
    </lineage>
</organism>